<dbReference type="InterPro" id="IPR023198">
    <property type="entry name" value="PGP-like_dom2"/>
</dbReference>
<comment type="caution">
    <text evidence="1">The sequence shown here is derived from an EMBL/GenBank/DDBJ whole genome shotgun (WGS) entry which is preliminary data.</text>
</comment>
<dbReference type="InterPro" id="IPR006439">
    <property type="entry name" value="HAD-SF_hydro_IA"/>
</dbReference>
<reference evidence="1" key="1">
    <citation type="submission" date="2020-10" db="EMBL/GenBank/DDBJ databases">
        <authorList>
            <person name="Gilroy R."/>
        </authorList>
    </citation>
    <scope>NUCLEOTIDE SEQUENCE</scope>
    <source>
        <strain evidence="1">F6-4510</strain>
    </source>
</reference>
<dbReference type="Gene3D" id="3.40.50.1000">
    <property type="entry name" value="HAD superfamily/HAD-like"/>
    <property type="match status" value="1"/>
</dbReference>
<dbReference type="AlphaFoldDB" id="A0A9D9DUD8"/>
<dbReference type="InterPro" id="IPR050155">
    <property type="entry name" value="HAD-like_hydrolase_sf"/>
</dbReference>
<gene>
    <name evidence="1" type="ORF">IAC55_03200</name>
</gene>
<sequence>MNNSFKYIFFDLDGTLVASALGIVNSFKYALEKMDMTIPTDEILMTFVGPPLDQSFRFCGVDEAEIDRAIELYRENYIPRGMYEAYIFEGIENVLKTLKENGKSLIVTTSKVEHLAEKVLADHNISKYFDFICGSDVELTRNSKAKVIEYAFERANISNRDEVIIVGDTKYDIIGAKETGIKSIGVLYGYGSNDELKDADYIAEKSSDILSILL</sequence>
<dbReference type="InterPro" id="IPR023214">
    <property type="entry name" value="HAD_sf"/>
</dbReference>
<dbReference type="EMBL" id="JADIMX010000061">
    <property type="protein sequence ID" value="MBO8434312.1"/>
    <property type="molecule type" value="Genomic_DNA"/>
</dbReference>
<dbReference type="GO" id="GO:0005829">
    <property type="term" value="C:cytosol"/>
    <property type="evidence" value="ECO:0007669"/>
    <property type="project" value="TreeGrafter"/>
</dbReference>
<reference evidence="1" key="2">
    <citation type="journal article" date="2021" name="PeerJ">
        <title>Extensive microbial diversity within the chicken gut microbiome revealed by metagenomics and culture.</title>
        <authorList>
            <person name="Gilroy R."/>
            <person name="Ravi A."/>
            <person name="Getino M."/>
            <person name="Pursley I."/>
            <person name="Horton D.L."/>
            <person name="Alikhan N.F."/>
            <person name="Baker D."/>
            <person name="Gharbi K."/>
            <person name="Hall N."/>
            <person name="Watson M."/>
            <person name="Adriaenssens E.M."/>
            <person name="Foster-Nyarko E."/>
            <person name="Jarju S."/>
            <person name="Secka A."/>
            <person name="Antonio M."/>
            <person name="Oren A."/>
            <person name="Chaudhuri R.R."/>
            <person name="La Ragione R."/>
            <person name="Hildebrand F."/>
            <person name="Pallen M.J."/>
        </authorList>
    </citation>
    <scope>NUCLEOTIDE SEQUENCE</scope>
    <source>
        <strain evidence="1">F6-4510</strain>
    </source>
</reference>
<dbReference type="Proteomes" id="UP000823611">
    <property type="component" value="Unassembled WGS sequence"/>
</dbReference>
<proteinExistence type="predicted"/>
<dbReference type="Pfam" id="PF13419">
    <property type="entry name" value="HAD_2"/>
    <property type="match status" value="1"/>
</dbReference>
<evidence type="ECO:0000313" key="1">
    <source>
        <dbReference type="EMBL" id="MBO8434312.1"/>
    </source>
</evidence>
<dbReference type="PANTHER" id="PTHR43434">
    <property type="entry name" value="PHOSPHOGLYCOLATE PHOSPHATASE"/>
    <property type="match status" value="1"/>
</dbReference>
<dbReference type="Gene3D" id="1.10.150.240">
    <property type="entry name" value="Putative phosphatase, domain 2"/>
    <property type="match status" value="1"/>
</dbReference>
<dbReference type="GO" id="GO:0016787">
    <property type="term" value="F:hydrolase activity"/>
    <property type="evidence" value="ECO:0007669"/>
    <property type="project" value="UniProtKB-KW"/>
</dbReference>
<accession>A0A9D9DUD8</accession>
<protein>
    <submittedName>
        <fullName evidence="1">HAD-IA family hydrolase</fullName>
    </submittedName>
</protein>
<keyword evidence="1" id="KW-0378">Hydrolase</keyword>
<dbReference type="NCBIfam" id="TIGR01549">
    <property type="entry name" value="HAD-SF-IA-v1"/>
    <property type="match status" value="1"/>
</dbReference>
<dbReference type="PROSITE" id="PS01228">
    <property type="entry name" value="COF_1"/>
    <property type="match status" value="1"/>
</dbReference>
<dbReference type="SFLD" id="SFLDG01135">
    <property type="entry name" value="C1.5.6:_HAD__Beta-PGM__Phospha"/>
    <property type="match status" value="1"/>
</dbReference>
<dbReference type="SUPFAM" id="SSF56784">
    <property type="entry name" value="HAD-like"/>
    <property type="match status" value="1"/>
</dbReference>
<dbReference type="GO" id="GO:0004713">
    <property type="term" value="F:protein tyrosine kinase activity"/>
    <property type="evidence" value="ECO:0007669"/>
    <property type="project" value="TreeGrafter"/>
</dbReference>
<evidence type="ECO:0000313" key="2">
    <source>
        <dbReference type="Proteomes" id="UP000823611"/>
    </source>
</evidence>
<organism evidence="1 2">
    <name type="scientific">Candidatus Fimicola merdigallinarum</name>
    <dbReference type="NCBI Taxonomy" id="2840819"/>
    <lineage>
        <taxon>Bacteria</taxon>
        <taxon>Bacillati</taxon>
        <taxon>Bacillota</taxon>
        <taxon>Clostridia</taxon>
        <taxon>Lachnospirales</taxon>
        <taxon>Lachnospiraceae</taxon>
        <taxon>Lachnospiraceae incertae sedis</taxon>
        <taxon>Candidatus Fimicola</taxon>
    </lineage>
</organism>
<dbReference type="SFLD" id="SFLDS00003">
    <property type="entry name" value="Haloacid_Dehalogenase"/>
    <property type="match status" value="1"/>
</dbReference>
<dbReference type="SFLD" id="SFLDG01129">
    <property type="entry name" value="C1.5:_HAD__Beta-PGM__Phosphata"/>
    <property type="match status" value="1"/>
</dbReference>
<dbReference type="PANTHER" id="PTHR43434:SF20">
    <property type="entry name" value="5'-NUCLEOTIDASE"/>
    <property type="match status" value="1"/>
</dbReference>
<name>A0A9D9DUD8_9FIRM</name>
<dbReference type="InterPro" id="IPR036412">
    <property type="entry name" value="HAD-like_sf"/>
</dbReference>
<dbReference type="InterPro" id="IPR041492">
    <property type="entry name" value="HAD_2"/>
</dbReference>